<sequence>MPGNVIDVEPQRIMKCAEGSGILRSVVHFESNRHYWVRHRPTRSENCGFTQIPNGPPRRILAADLRELTLVGGSTLQSSDINGGLTPQRSLSVGPKPTSEAEMGRQSLLRLPEDVNLRNAMTPVKPKRTKEQLTSQDHLPSQQPKTPVGILRKTPTSGMTNGGDQVVSVKRRPGSTPKSVKIDESSLHTNGGKSGGGGGGGGGGCVATAN</sequence>
<gene>
    <name evidence="2" type="ORF">TR148989</name>
</gene>
<reference evidence="2" key="1">
    <citation type="submission" date="2016-01" db="EMBL/GenBank/DDBJ databases">
        <title>Reference transcriptome for the parasite Schistocephalus solidus: insights into the molecular evolution of parasitism.</title>
        <authorList>
            <person name="Hebert F.O."/>
            <person name="Grambauer S."/>
            <person name="Barber I."/>
            <person name="Landry C.R."/>
            <person name="Aubin-Horth N."/>
        </authorList>
    </citation>
    <scope>NUCLEOTIDE SEQUENCE</scope>
</reference>
<feature type="region of interest" description="Disordered" evidence="1">
    <location>
        <begin position="121"/>
        <end position="210"/>
    </location>
</feature>
<feature type="non-terminal residue" evidence="2">
    <location>
        <position position="210"/>
    </location>
</feature>
<feature type="compositionally biased region" description="Polar residues" evidence="1">
    <location>
        <begin position="132"/>
        <end position="145"/>
    </location>
</feature>
<accession>A0A0X3PHP3</accession>
<proteinExistence type="predicted"/>
<organism evidence="2">
    <name type="scientific">Schistocephalus solidus</name>
    <name type="common">Tapeworm</name>
    <dbReference type="NCBI Taxonomy" id="70667"/>
    <lineage>
        <taxon>Eukaryota</taxon>
        <taxon>Metazoa</taxon>
        <taxon>Spiralia</taxon>
        <taxon>Lophotrochozoa</taxon>
        <taxon>Platyhelminthes</taxon>
        <taxon>Cestoda</taxon>
        <taxon>Eucestoda</taxon>
        <taxon>Diphyllobothriidea</taxon>
        <taxon>Diphyllobothriidae</taxon>
        <taxon>Schistocephalus</taxon>
    </lineage>
</organism>
<feature type="region of interest" description="Disordered" evidence="1">
    <location>
        <begin position="79"/>
        <end position="103"/>
    </location>
</feature>
<name>A0A0X3PHP3_SCHSO</name>
<feature type="compositionally biased region" description="Gly residues" evidence="1">
    <location>
        <begin position="192"/>
        <end position="210"/>
    </location>
</feature>
<protein>
    <submittedName>
        <fullName evidence="2">Uncharacterized protein</fullName>
    </submittedName>
</protein>
<evidence type="ECO:0000313" key="2">
    <source>
        <dbReference type="EMBL" id="JAP47712.1"/>
    </source>
</evidence>
<dbReference type="EMBL" id="GEEE01015513">
    <property type="protein sequence ID" value="JAP47712.1"/>
    <property type="molecule type" value="Transcribed_RNA"/>
</dbReference>
<feature type="compositionally biased region" description="Polar residues" evidence="1">
    <location>
        <begin position="154"/>
        <end position="163"/>
    </location>
</feature>
<dbReference type="AlphaFoldDB" id="A0A0X3PHP3"/>
<evidence type="ECO:0000256" key="1">
    <source>
        <dbReference type="SAM" id="MobiDB-lite"/>
    </source>
</evidence>
<feature type="compositionally biased region" description="Polar residues" evidence="1">
    <location>
        <begin position="79"/>
        <end position="91"/>
    </location>
</feature>